<dbReference type="Pfam" id="PF00072">
    <property type="entry name" value="Response_reg"/>
    <property type="match status" value="1"/>
</dbReference>
<dbReference type="RefSeq" id="WP_368654568.1">
    <property type="nucleotide sequence ID" value="NZ_CP162599.1"/>
</dbReference>
<dbReference type="PANTHER" id="PTHR44591:SF3">
    <property type="entry name" value="RESPONSE REGULATORY DOMAIN-CONTAINING PROTEIN"/>
    <property type="match status" value="1"/>
</dbReference>
<feature type="modified residue" description="4-aspartylphosphate" evidence="2">
    <location>
        <position position="54"/>
    </location>
</feature>
<dbReference type="GO" id="GO:0000160">
    <property type="term" value="P:phosphorelay signal transduction system"/>
    <property type="evidence" value="ECO:0007669"/>
    <property type="project" value="InterPro"/>
</dbReference>
<dbReference type="Gene3D" id="3.40.50.2300">
    <property type="match status" value="1"/>
</dbReference>
<dbReference type="InterPro" id="IPR001789">
    <property type="entry name" value="Sig_transdc_resp-reg_receiver"/>
</dbReference>
<reference evidence="4" key="1">
    <citation type="submission" date="2024-07" db="EMBL/GenBank/DDBJ databases">
        <title>Halotolerant mesophilic bacterium Ornithinibacillus sp. 4-3, sp. nov., isolated from soil.</title>
        <authorList>
            <person name="Sidarenka A.V."/>
            <person name="Guliayeva D.E."/>
            <person name="Leanovich S.I."/>
            <person name="Hileuskaya K.S."/>
            <person name="Akhremchuk A.E."/>
            <person name="Sikolenko M.A."/>
            <person name="Valentovich L.N."/>
        </authorList>
    </citation>
    <scope>NUCLEOTIDE SEQUENCE</scope>
    <source>
        <strain evidence="4">4-3</strain>
    </source>
</reference>
<dbReference type="InterPro" id="IPR011006">
    <property type="entry name" value="CheY-like_superfamily"/>
</dbReference>
<dbReference type="SMART" id="SM00448">
    <property type="entry name" value="REC"/>
    <property type="match status" value="1"/>
</dbReference>
<dbReference type="PANTHER" id="PTHR44591">
    <property type="entry name" value="STRESS RESPONSE REGULATOR PROTEIN 1"/>
    <property type="match status" value="1"/>
</dbReference>
<dbReference type="SUPFAM" id="SSF52172">
    <property type="entry name" value="CheY-like"/>
    <property type="match status" value="1"/>
</dbReference>
<evidence type="ECO:0000313" key="4">
    <source>
        <dbReference type="EMBL" id="XDK33890.1"/>
    </source>
</evidence>
<sequence length="121" mass="13923">MLKLCIIDDEHLALQYLNFMLNKIEGVRVKGIYSSPKHLIDYAENHHIDVVFMDVQMPGISGFDLAEQLLKIQPSLHIVFVTAYEKNAVENFKAKALDYILKPIQEKNLSLLINQIKEKTL</sequence>
<evidence type="ECO:0000256" key="1">
    <source>
        <dbReference type="ARBA" id="ARBA00022553"/>
    </source>
</evidence>
<gene>
    <name evidence="4" type="ORF">AB4Y30_05920</name>
</gene>
<dbReference type="InterPro" id="IPR050595">
    <property type="entry name" value="Bact_response_regulator"/>
</dbReference>
<dbReference type="EMBL" id="CP162599">
    <property type="protein sequence ID" value="XDK33890.1"/>
    <property type="molecule type" value="Genomic_DNA"/>
</dbReference>
<accession>A0AB39HU90</accession>
<organism evidence="4">
    <name type="scientific">Ornithinibacillus sp. 4-3</name>
    <dbReference type="NCBI Taxonomy" id="3231488"/>
    <lineage>
        <taxon>Bacteria</taxon>
        <taxon>Bacillati</taxon>
        <taxon>Bacillota</taxon>
        <taxon>Bacilli</taxon>
        <taxon>Bacillales</taxon>
        <taxon>Bacillaceae</taxon>
        <taxon>Ornithinibacillus</taxon>
    </lineage>
</organism>
<evidence type="ECO:0000259" key="3">
    <source>
        <dbReference type="PROSITE" id="PS50110"/>
    </source>
</evidence>
<protein>
    <submittedName>
        <fullName evidence="4">LytR/AlgR family response regulator transcription factor</fullName>
    </submittedName>
</protein>
<keyword evidence="1 2" id="KW-0597">Phosphoprotein</keyword>
<name>A0AB39HU90_9BACI</name>
<dbReference type="PROSITE" id="PS50110">
    <property type="entry name" value="RESPONSE_REGULATORY"/>
    <property type="match status" value="1"/>
</dbReference>
<feature type="domain" description="Response regulatory" evidence="3">
    <location>
        <begin position="3"/>
        <end position="117"/>
    </location>
</feature>
<evidence type="ECO:0000256" key="2">
    <source>
        <dbReference type="PROSITE-ProRule" id="PRU00169"/>
    </source>
</evidence>
<dbReference type="AlphaFoldDB" id="A0AB39HU90"/>
<proteinExistence type="predicted"/>